<evidence type="ECO:0000256" key="1">
    <source>
        <dbReference type="ARBA" id="ARBA00023012"/>
    </source>
</evidence>
<gene>
    <name evidence="7" type="ORF">IDH44_15785</name>
</gene>
<dbReference type="Gene3D" id="3.40.50.2300">
    <property type="match status" value="1"/>
</dbReference>
<reference evidence="7" key="1">
    <citation type="submission" date="2020-09" db="EMBL/GenBank/DDBJ databases">
        <title>A novel bacterium of genus Paenibacillus, isolated from South China Sea.</title>
        <authorList>
            <person name="Huang H."/>
            <person name="Mo K."/>
            <person name="Hu Y."/>
        </authorList>
    </citation>
    <scope>NUCLEOTIDE SEQUENCE</scope>
    <source>
        <strain evidence="7">IB182496</strain>
    </source>
</reference>
<keyword evidence="8" id="KW-1185">Reference proteome</keyword>
<feature type="modified residue" description="4-aspartylphosphate" evidence="5">
    <location>
        <position position="38"/>
    </location>
</feature>
<dbReference type="SMART" id="SM00448">
    <property type="entry name" value="REC"/>
    <property type="match status" value="1"/>
</dbReference>
<dbReference type="SUPFAM" id="SSF52172">
    <property type="entry name" value="CheY-like"/>
    <property type="match status" value="1"/>
</dbReference>
<dbReference type="EMBL" id="JACXIZ010000026">
    <property type="protein sequence ID" value="MBD2846661.1"/>
    <property type="molecule type" value="Genomic_DNA"/>
</dbReference>
<evidence type="ECO:0000256" key="4">
    <source>
        <dbReference type="ARBA" id="ARBA00023163"/>
    </source>
</evidence>
<dbReference type="PANTHER" id="PTHR35807:SF2">
    <property type="entry name" value="TRANSCRIPTIONAL ACTIVATOR DOMAIN"/>
    <property type="match status" value="1"/>
</dbReference>
<dbReference type="Pfam" id="PF03704">
    <property type="entry name" value="BTAD"/>
    <property type="match status" value="1"/>
</dbReference>
<name>A0A927GSU7_9BACL</name>
<dbReference type="GO" id="GO:0003677">
    <property type="term" value="F:DNA binding"/>
    <property type="evidence" value="ECO:0007669"/>
    <property type="project" value="UniProtKB-KW"/>
</dbReference>
<dbReference type="GO" id="GO:0000160">
    <property type="term" value="P:phosphorelay signal transduction system"/>
    <property type="evidence" value="ECO:0007669"/>
    <property type="project" value="UniProtKB-KW"/>
</dbReference>
<evidence type="ECO:0000313" key="8">
    <source>
        <dbReference type="Proteomes" id="UP000621560"/>
    </source>
</evidence>
<dbReference type="PANTHER" id="PTHR35807">
    <property type="entry name" value="TRANSCRIPTIONAL REGULATOR REDD-RELATED"/>
    <property type="match status" value="1"/>
</dbReference>
<dbReference type="SUPFAM" id="SSF48452">
    <property type="entry name" value="TPR-like"/>
    <property type="match status" value="1"/>
</dbReference>
<dbReference type="Gene3D" id="1.25.40.10">
    <property type="entry name" value="Tetratricopeptide repeat domain"/>
    <property type="match status" value="1"/>
</dbReference>
<dbReference type="Proteomes" id="UP000621560">
    <property type="component" value="Unassembled WGS sequence"/>
</dbReference>
<feature type="domain" description="Response regulatory" evidence="6">
    <location>
        <begin position="1"/>
        <end position="101"/>
    </location>
</feature>
<dbReference type="InterPro" id="IPR016032">
    <property type="entry name" value="Sig_transdc_resp-reg_C-effctor"/>
</dbReference>
<dbReference type="InterPro" id="IPR011006">
    <property type="entry name" value="CheY-like_superfamily"/>
</dbReference>
<dbReference type="SUPFAM" id="SSF46894">
    <property type="entry name" value="C-terminal effector domain of the bipartite response regulators"/>
    <property type="match status" value="1"/>
</dbReference>
<proteinExistence type="predicted"/>
<sequence>MKVLLVRSGEYEIVGSFTSPIEALSAMAQLKPDVVFVDVEMPRMSGLELARRLQGESHHSEIVFTTAHAQYALGAFDVAALDYILKPVTPQEIRRVTERLGKRRSRPSEAAAPAQPRIRCFGPFEVRSSKGALVRFRTRKVEEMFAYLLCHPNRTIRKWVLIELLWPEADEEKGSQSLYNTIYLLKKTLKSNELGMELTKLNDGYALVTGDVRYDALELQQGETGPLDEEQAERTCALYRGPLFEGKPYPWKLAADQAYSNRYEELMQEQIVRRLEREDWKRAADLLEAYLARFPLDEEQAERLIDVYLAQGSPDKAAGYYARFCRLYRQELELEPPETIRRKAASSL</sequence>
<dbReference type="InterPro" id="IPR036388">
    <property type="entry name" value="WH-like_DNA-bd_sf"/>
</dbReference>
<comment type="caution">
    <text evidence="7">The sequence shown here is derived from an EMBL/GenBank/DDBJ whole genome shotgun (WGS) entry which is preliminary data.</text>
</comment>
<dbReference type="InterPro" id="IPR051677">
    <property type="entry name" value="AfsR-DnrI-RedD_regulator"/>
</dbReference>
<evidence type="ECO:0000313" key="7">
    <source>
        <dbReference type="EMBL" id="MBD2846661.1"/>
    </source>
</evidence>
<dbReference type="PROSITE" id="PS50110">
    <property type="entry name" value="RESPONSE_REGULATORY"/>
    <property type="match status" value="1"/>
</dbReference>
<protein>
    <submittedName>
        <fullName evidence="7">Response regulator</fullName>
    </submittedName>
</protein>
<keyword evidence="5" id="KW-0597">Phosphoprotein</keyword>
<dbReference type="AlphaFoldDB" id="A0A927GSU7"/>
<evidence type="ECO:0000256" key="3">
    <source>
        <dbReference type="ARBA" id="ARBA00023125"/>
    </source>
</evidence>
<organism evidence="7 8">
    <name type="scientific">Paenibacillus sabuli</name>
    <dbReference type="NCBI Taxonomy" id="2772509"/>
    <lineage>
        <taxon>Bacteria</taxon>
        <taxon>Bacillati</taxon>
        <taxon>Bacillota</taxon>
        <taxon>Bacilli</taxon>
        <taxon>Bacillales</taxon>
        <taxon>Paenibacillaceae</taxon>
        <taxon>Paenibacillus</taxon>
    </lineage>
</organism>
<evidence type="ECO:0000256" key="2">
    <source>
        <dbReference type="ARBA" id="ARBA00023015"/>
    </source>
</evidence>
<dbReference type="Gene3D" id="1.10.10.10">
    <property type="entry name" value="Winged helix-like DNA-binding domain superfamily/Winged helix DNA-binding domain"/>
    <property type="match status" value="1"/>
</dbReference>
<dbReference type="InterPro" id="IPR005158">
    <property type="entry name" value="BTAD"/>
</dbReference>
<keyword evidence="4" id="KW-0804">Transcription</keyword>
<dbReference type="InterPro" id="IPR011990">
    <property type="entry name" value="TPR-like_helical_dom_sf"/>
</dbReference>
<accession>A0A927GSU7</accession>
<keyword evidence="3" id="KW-0238">DNA-binding</keyword>
<dbReference type="SMART" id="SM01043">
    <property type="entry name" value="BTAD"/>
    <property type="match status" value="1"/>
</dbReference>
<keyword evidence="2" id="KW-0805">Transcription regulation</keyword>
<evidence type="ECO:0000259" key="6">
    <source>
        <dbReference type="PROSITE" id="PS50110"/>
    </source>
</evidence>
<dbReference type="Pfam" id="PF00072">
    <property type="entry name" value="Response_reg"/>
    <property type="match status" value="1"/>
</dbReference>
<dbReference type="GO" id="GO:0006355">
    <property type="term" value="P:regulation of DNA-templated transcription"/>
    <property type="evidence" value="ECO:0007669"/>
    <property type="project" value="InterPro"/>
</dbReference>
<dbReference type="InterPro" id="IPR001789">
    <property type="entry name" value="Sig_transdc_resp-reg_receiver"/>
</dbReference>
<keyword evidence="1" id="KW-0902">Two-component regulatory system</keyword>
<evidence type="ECO:0000256" key="5">
    <source>
        <dbReference type="PROSITE-ProRule" id="PRU00169"/>
    </source>
</evidence>